<evidence type="ECO:0000313" key="9">
    <source>
        <dbReference type="Proteomes" id="UP000232145"/>
    </source>
</evidence>
<accession>A0A2N0AMP7</accession>
<feature type="domain" description="RNA polymerase sigma factor 70 region 4 type 2" evidence="7">
    <location>
        <begin position="139"/>
        <end position="189"/>
    </location>
</feature>
<dbReference type="InterPro" id="IPR013324">
    <property type="entry name" value="RNA_pol_sigma_r3/r4-like"/>
</dbReference>
<dbReference type="AlphaFoldDB" id="A0A2N0AMP7"/>
<reference evidence="8 9" key="1">
    <citation type="submission" date="2017-07" db="EMBL/GenBank/DDBJ databases">
        <title>Leptospira spp. isolated from tropical soils.</title>
        <authorList>
            <person name="Thibeaux R."/>
            <person name="Iraola G."/>
            <person name="Ferres I."/>
            <person name="Bierque E."/>
            <person name="Girault D."/>
            <person name="Soupe-Gilbert M.-E."/>
            <person name="Picardeau M."/>
            <person name="Goarant C."/>
        </authorList>
    </citation>
    <scope>NUCLEOTIDE SEQUENCE [LARGE SCALE GENOMIC DNA]</scope>
    <source>
        <strain evidence="8 9">FH2-B-A1</strain>
    </source>
</reference>
<dbReference type="InterPro" id="IPR039425">
    <property type="entry name" value="RNA_pol_sigma-70-like"/>
</dbReference>
<proteinExistence type="inferred from homology"/>
<dbReference type="GO" id="GO:0006352">
    <property type="term" value="P:DNA-templated transcription initiation"/>
    <property type="evidence" value="ECO:0007669"/>
    <property type="project" value="InterPro"/>
</dbReference>
<organism evidence="8 9">
    <name type="scientific">Leptospira harrisiae</name>
    <dbReference type="NCBI Taxonomy" id="2023189"/>
    <lineage>
        <taxon>Bacteria</taxon>
        <taxon>Pseudomonadati</taxon>
        <taxon>Spirochaetota</taxon>
        <taxon>Spirochaetia</taxon>
        <taxon>Leptospirales</taxon>
        <taxon>Leptospiraceae</taxon>
        <taxon>Leptospira</taxon>
    </lineage>
</organism>
<evidence type="ECO:0000256" key="4">
    <source>
        <dbReference type="ARBA" id="ARBA00023125"/>
    </source>
</evidence>
<dbReference type="InterPro" id="IPR013249">
    <property type="entry name" value="RNA_pol_sigma70_r4_t2"/>
</dbReference>
<evidence type="ECO:0000256" key="5">
    <source>
        <dbReference type="ARBA" id="ARBA00023163"/>
    </source>
</evidence>
<evidence type="ECO:0000259" key="7">
    <source>
        <dbReference type="Pfam" id="PF08281"/>
    </source>
</evidence>
<dbReference type="PANTHER" id="PTHR43133">
    <property type="entry name" value="RNA POLYMERASE ECF-TYPE SIGMA FACTO"/>
    <property type="match status" value="1"/>
</dbReference>
<name>A0A2N0AMP7_9LEPT</name>
<dbReference type="OrthoDB" id="9784984at2"/>
<keyword evidence="9" id="KW-1185">Reference proteome</keyword>
<keyword evidence="4" id="KW-0238">DNA-binding</keyword>
<keyword evidence="3" id="KW-0731">Sigma factor</keyword>
<sequence length="199" mass="23329">MSFLLYQKIPNSFYSKYLMIQDKDIYTQLMIEAQSGSSESYHILLSRVSVTLSKFLSRRIFSVDDREDLLQEILIAIHNSRHTYLPSKPFHPWMYAIAKNLLFKYYKKINKQYSQLVDIEMNQLVSPNESSSDGREKVEKILLLIQGLPRKQKEIVSMLKIQGLSVKEVSLKLRISESNVRVIAHRGYQTIRLRITNEN</sequence>
<evidence type="ECO:0000256" key="2">
    <source>
        <dbReference type="ARBA" id="ARBA00023015"/>
    </source>
</evidence>
<dbReference type="SUPFAM" id="SSF88659">
    <property type="entry name" value="Sigma3 and sigma4 domains of RNA polymerase sigma factors"/>
    <property type="match status" value="1"/>
</dbReference>
<dbReference type="GO" id="GO:0003677">
    <property type="term" value="F:DNA binding"/>
    <property type="evidence" value="ECO:0007669"/>
    <property type="project" value="UniProtKB-KW"/>
</dbReference>
<dbReference type="InterPro" id="IPR036388">
    <property type="entry name" value="WH-like_DNA-bd_sf"/>
</dbReference>
<keyword evidence="5" id="KW-0804">Transcription</keyword>
<dbReference type="InterPro" id="IPR013325">
    <property type="entry name" value="RNA_pol_sigma_r2"/>
</dbReference>
<dbReference type="Proteomes" id="UP000232145">
    <property type="component" value="Unassembled WGS sequence"/>
</dbReference>
<dbReference type="Pfam" id="PF08281">
    <property type="entry name" value="Sigma70_r4_2"/>
    <property type="match status" value="1"/>
</dbReference>
<evidence type="ECO:0000313" key="8">
    <source>
        <dbReference type="EMBL" id="PJZ85578.1"/>
    </source>
</evidence>
<keyword evidence="2" id="KW-0805">Transcription regulation</keyword>
<comment type="similarity">
    <text evidence="1">Belongs to the sigma-70 factor family. ECF subfamily.</text>
</comment>
<dbReference type="InterPro" id="IPR007627">
    <property type="entry name" value="RNA_pol_sigma70_r2"/>
</dbReference>
<dbReference type="GO" id="GO:0016987">
    <property type="term" value="F:sigma factor activity"/>
    <property type="evidence" value="ECO:0007669"/>
    <property type="project" value="UniProtKB-KW"/>
</dbReference>
<feature type="domain" description="RNA polymerase sigma-70 region 2" evidence="6">
    <location>
        <begin position="52"/>
        <end position="108"/>
    </location>
</feature>
<gene>
    <name evidence="8" type="ORF">CH364_05020</name>
</gene>
<evidence type="ECO:0000256" key="1">
    <source>
        <dbReference type="ARBA" id="ARBA00010641"/>
    </source>
</evidence>
<evidence type="ECO:0000256" key="3">
    <source>
        <dbReference type="ARBA" id="ARBA00023082"/>
    </source>
</evidence>
<protein>
    <recommendedName>
        <fullName evidence="10">RNA polymerase subunit sigma-70</fullName>
    </recommendedName>
</protein>
<dbReference type="Gene3D" id="1.10.1740.10">
    <property type="match status" value="1"/>
</dbReference>
<dbReference type="EMBL" id="NPDX01000001">
    <property type="protein sequence ID" value="PJZ85578.1"/>
    <property type="molecule type" value="Genomic_DNA"/>
</dbReference>
<dbReference type="PANTHER" id="PTHR43133:SF8">
    <property type="entry name" value="RNA POLYMERASE SIGMA FACTOR HI_1459-RELATED"/>
    <property type="match status" value="1"/>
</dbReference>
<dbReference type="SUPFAM" id="SSF88946">
    <property type="entry name" value="Sigma2 domain of RNA polymerase sigma factors"/>
    <property type="match status" value="1"/>
</dbReference>
<dbReference type="NCBIfam" id="TIGR02937">
    <property type="entry name" value="sigma70-ECF"/>
    <property type="match status" value="1"/>
</dbReference>
<dbReference type="Gene3D" id="1.10.10.10">
    <property type="entry name" value="Winged helix-like DNA-binding domain superfamily/Winged helix DNA-binding domain"/>
    <property type="match status" value="1"/>
</dbReference>
<evidence type="ECO:0008006" key="10">
    <source>
        <dbReference type="Google" id="ProtNLM"/>
    </source>
</evidence>
<dbReference type="InterPro" id="IPR014284">
    <property type="entry name" value="RNA_pol_sigma-70_dom"/>
</dbReference>
<evidence type="ECO:0000259" key="6">
    <source>
        <dbReference type="Pfam" id="PF04542"/>
    </source>
</evidence>
<comment type="caution">
    <text evidence="8">The sequence shown here is derived from an EMBL/GenBank/DDBJ whole genome shotgun (WGS) entry which is preliminary data.</text>
</comment>
<dbReference type="Pfam" id="PF04542">
    <property type="entry name" value="Sigma70_r2"/>
    <property type="match status" value="1"/>
</dbReference>